<sequence length="517" mass="54067">MFARMTAYTPGSVNPADLRALEPVKRSTVDDVKAAVAAARAAQVTWGALPFATRAQHVKALGQAVLAKADALAKTMSDETGRSMVECKASELTSLAPYIDVAIEVAKGALKPSKVRLSALDFPGKKGGTEALPRGVIGVIAPWNYPLSNFWKSLYPALLSGNGVVLKPSEHTPRTGTALAAICADTLPKGLVGLVHGAGDVGQALIDEVDAIVFTGSVPSGRQVAARAAARLIPASLELGGKDAALVLADCDLERTAIGVAQWAMHNCGQNCAAIERVYVEHAIADRFVEALTRVVAKLKVSTGNDGDLGPLQNQQQLDLVERHVEQAKSKGATVTTGGRREGIGFGYAPTVIDGCTDDMDVVRDETFGPVVAVIRVKDAEEGLARANASRYGLNGSVWTKNLARGEALVKRMAVGVGYVNNHGFAGILADVPWTGTKDSGPGVAASAYSYGVFTRPRTVIVDSGKNPDPWWVPANAELTAFVDALIARGQGGGLGVLLKLGGLVKKRATAIRELVK</sequence>
<dbReference type="GO" id="GO:0016620">
    <property type="term" value="F:oxidoreductase activity, acting on the aldehyde or oxo group of donors, NAD or NADP as acceptor"/>
    <property type="evidence" value="ECO:0007669"/>
    <property type="project" value="InterPro"/>
</dbReference>
<dbReference type="EMBL" id="QFQP01000011">
    <property type="protein sequence ID" value="PZR12825.1"/>
    <property type="molecule type" value="Genomic_DNA"/>
</dbReference>
<feature type="active site" evidence="2">
    <location>
        <position position="238"/>
    </location>
</feature>
<evidence type="ECO:0000256" key="3">
    <source>
        <dbReference type="RuleBase" id="RU003345"/>
    </source>
</evidence>
<gene>
    <name evidence="5" type="ORF">DI536_14790</name>
</gene>
<comment type="similarity">
    <text evidence="3">Belongs to the aldehyde dehydrogenase family.</text>
</comment>
<dbReference type="InterPro" id="IPR016162">
    <property type="entry name" value="Ald_DH_N"/>
</dbReference>
<dbReference type="PROSITE" id="PS00687">
    <property type="entry name" value="ALDEHYDE_DEHYDR_GLU"/>
    <property type="match status" value="1"/>
</dbReference>
<dbReference type="AlphaFoldDB" id="A0A2W5TNJ0"/>
<name>A0A2W5TNJ0_9BACT</name>
<accession>A0A2W5TNJ0</accession>
<dbReference type="PANTHER" id="PTHR11699">
    <property type="entry name" value="ALDEHYDE DEHYDROGENASE-RELATED"/>
    <property type="match status" value="1"/>
</dbReference>
<protein>
    <submittedName>
        <fullName evidence="5">Succinate-semialdehyde dehydrogenase</fullName>
    </submittedName>
</protein>
<dbReference type="InterPro" id="IPR016163">
    <property type="entry name" value="Ald_DH_C"/>
</dbReference>
<dbReference type="SUPFAM" id="SSF53720">
    <property type="entry name" value="ALDH-like"/>
    <property type="match status" value="1"/>
</dbReference>
<evidence type="ECO:0000256" key="2">
    <source>
        <dbReference type="PROSITE-ProRule" id="PRU10007"/>
    </source>
</evidence>
<organism evidence="5 6">
    <name type="scientific">Archangium gephyra</name>
    <dbReference type="NCBI Taxonomy" id="48"/>
    <lineage>
        <taxon>Bacteria</taxon>
        <taxon>Pseudomonadati</taxon>
        <taxon>Myxococcota</taxon>
        <taxon>Myxococcia</taxon>
        <taxon>Myxococcales</taxon>
        <taxon>Cystobacterineae</taxon>
        <taxon>Archangiaceae</taxon>
        <taxon>Archangium</taxon>
    </lineage>
</organism>
<reference evidence="5 6" key="1">
    <citation type="submission" date="2017-08" db="EMBL/GenBank/DDBJ databases">
        <title>Infants hospitalized years apart are colonized by the same room-sourced microbial strains.</title>
        <authorList>
            <person name="Brooks B."/>
            <person name="Olm M.R."/>
            <person name="Firek B.A."/>
            <person name="Baker R."/>
            <person name="Thomas B.C."/>
            <person name="Morowitz M.J."/>
            <person name="Banfield J.F."/>
        </authorList>
    </citation>
    <scope>NUCLEOTIDE SEQUENCE [LARGE SCALE GENOMIC DNA]</scope>
    <source>
        <strain evidence="5">S2_003_000_R2_14</strain>
    </source>
</reference>
<evidence type="ECO:0000313" key="5">
    <source>
        <dbReference type="EMBL" id="PZR12825.1"/>
    </source>
</evidence>
<feature type="domain" description="Aldehyde dehydrogenase" evidence="4">
    <location>
        <begin position="12"/>
        <end position="460"/>
    </location>
</feature>
<dbReference type="Proteomes" id="UP000249061">
    <property type="component" value="Unassembled WGS sequence"/>
</dbReference>
<dbReference type="InterPro" id="IPR015590">
    <property type="entry name" value="Aldehyde_DH_dom"/>
</dbReference>
<evidence type="ECO:0000259" key="4">
    <source>
        <dbReference type="Pfam" id="PF00171"/>
    </source>
</evidence>
<dbReference type="InterPro" id="IPR029510">
    <property type="entry name" value="Ald_DH_CS_GLU"/>
</dbReference>
<dbReference type="InterPro" id="IPR016161">
    <property type="entry name" value="Ald_DH/histidinol_DH"/>
</dbReference>
<evidence type="ECO:0000256" key="1">
    <source>
        <dbReference type="ARBA" id="ARBA00023002"/>
    </source>
</evidence>
<keyword evidence="1 3" id="KW-0560">Oxidoreductase</keyword>
<proteinExistence type="inferred from homology"/>
<dbReference type="Gene3D" id="3.40.605.10">
    <property type="entry name" value="Aldehyde Dehydrogenase, Chain A, domain 1"/>
    <property type="match status" value="1"/>
</dbReference>
<comment type="caution">
    <text evidence="5">The sequence shown here is derived from an EMBL/GenBank/DDBJ whole genome shotgun (WGS) entry which is preliminary data.</text>
</comment>
<dbReference type="Gene3D" id="3.40.309.10">
    <property type="entry name" value="Aldehyde Dehydrogenase, Chain A, domain 2"/>
    <property type="match status" value="1"/>
</dbReference>
<evidence type="ECO:0000313" key="6">
    <source>
        <dbReference type="Proteomes" id="UP000249061"/>
    </source>
</evidence>
<dbReference type="Pfam" id="PF00171">
    <property type="entry name" value="Aldedh"/>
    <property type="match status" value="1"/>
</dbReference>